<evidence type="ECO:0000313" key="1">
    <source>
        <dbReference type="EMBL" id="QQO38706.1"/>
    </source>
</evidence>
<evidence type="ECO:0000313" key="2">
    <source>
        <dbReference type="Proteomes" id="UP000828328"/>
    </source>
</evidence>
<gene>
    <name evidence="1" type="ORF">BCPST_088</name>
</gene>
<organism evidence="1 2">
    <name type="scientific">Bacillus phage BCPST</name>
    <dbReference type="NCBI Taxonomy" id="2801506"/>
    <lineage>
        <taxon>Viruses</taxon>
        <taxon>Duplodnaviria</taxon>
        <taxon>Heunggongvirae</taxon>
        <taxon>Uroviricota</taxon>
        <taxon>Caudoviricetes</taxon>
        <taxon>Sejongvirinae</taxon>
        <taxon>Yihwangvirus</taxon>
        <taxon>Yihwangvirus BCPST</taxon>
    </lineage>
</organism>
<sequence length="43" mass="4678">MPSEFVMILVKTILLVGGSIPPLTHTDYIMVSKSPPNPLRNIG</sequence>
<name>A0AAE7P3W8_9CAUD</name>
<proteinExistence type="predicted"/>
<protein>
    <submittedName>
        <fullName evidence="1">Capsid protein</fullName>
    </submittedName>
</protein>
<dbReference type="Proteomes" id="UP000828328">
    <property type="component" value="Segment"/>
</dbReference>
<dbReference type="EMBL" id="MW392802">
    <property type="protein sequence ID" value="QQO38706.1"/>
    <property type="molecule type" value="Genomic_DNA"/>
</dbReference>
<accession>A0AAE7P3W8</accession>
<keyword evidence="2" id="KW-1185">Reference proteome</keyword>
<reference evidence="1" key="1">
    <citation type="submission" date="2020-12" db="EMBL/GenBank/DDBJ databases">
        <authorList>
            <person name="Youbin C."/>
            <person name="Kawngpyo K."/>
        </authorList>
    </citation>
    <scope>NUCLEOTIDE SEQUENCE</scope>
</reference>